<evidence type="ECO:0000313" key="2">
    <source>
        <dbReference type="Proteomes" id="UP000317421"/>
    </source>
</evidence>
<keyword evidence="2" id="KW-1185">Reference proteome</keyword>
<organism evidence="1 2">
    <name type="scientific">Botrimarina colliarenosi</name>
    <dbReference type="NCBI Taxonomy" id="2528001"/>
    <lineage>
        <taxon>Bacteria</taxon>
        <taxon>Pseudomonadati</taxon>
        <taxon>Planctomycetota</taxon>
        <taxon>Planctomycetia</taxon>
        <taxon>Pirellulales</taxon>
        <taxon>Lacipirellulaceae</taxon>
        <taxon>Botrimarina</taxon>
    </lineage>
</organism>
<dbReference type="Proteomes" id="UP000317421">
    <property type="component" value="Unassembled WGS sequence"/>
</dbReference>
<comment type="caution">
    <text evidence="1">The sequence shown here is derived from an EMBL/GenBank/DDBJ whole genome shotgun (WGS) entry which is preliminary data.</text>
</comment>
<gene>
    <name evidence="1" type="ORF">Pla108_07270</name>
</gene>
<dbReference type="RefSeq" id="WP_146443076.1">
    <property type="nucleotide sequence ID" value="NZ_SJPR01000001.1"/>
</dbReference>
<reference evidence="1 2" key="1">
    <citation type="submission" date="2019-02" db="EMBL/GenBank/DDBJ databases">
        <title>Deep-cultivation of Planctomycetes and their phenomic and genomic characterization uncovers novel biology.</title>
        <authorList>
            <person name="Wiegand S."/>
            <person name="Jogler M."/>
            <person name="Boedeker C."/>
            <person name="Pinto D."/>
            <person name="Vollmers J."/>
            <person name="Rivas-Marin E."/>
            <person name="Kohn T."/>
            <person name="Peeters S.H."/>
            <person name="Heuer A."/>
            <person name="Rast P."/>
            <person name="Oberbeckmann S."/>
            <person name="Bunk B."/>
            <person name="Jeske O."/>
            <person name="Meyerdierks A."/>
            <person name="Storesund J.E."/>
            <person name="Kallscheuer N."/>
            <person name="Luecker S."/>
            <person name="Lage O.M."/>
            <person name="Pohl T."/>
            <person name="Merkel B.J."/>
            <person name="Hornburger P."/>
            <person name="Mueller R.-W."/>
            <person name="Bruemmer F."/>
            <person name="Labrenz M."/>
            <person name="Spormann A.M."/>
            <person name="Op Den Camp H."/>
            <person name="Overmann J."/>
            <person name="Amann R."/>
            <person name="Jetten M.S.M."/>
            <person name="Mascher T."/>
            <person name="Medema M.H."/>
            <person name="Devos D.P."/>
            <person name="Kaster A.-K."/>
            <person name="Ovreas L."/>
            <person name="Rohde M."/>
            <person name="Galperin M.Y."/>
            <person name="Jogler C."/>
        </authorList>
    </citation>
    <scope>NUCLEOTIDE SEQUENCE [LARGE SCALE GENOMIC DNA]</scope>
    <source>
        <strain evidence="1 2">Pla108</strain>
    </source>
</reference>
<proteinExistence type="predicted"/>
<accession>A0A5C6AIF7</accession>
<sequence length="360" mass="41651">MAAKKPNPSQSHLRDIARLKSAAEALCDYDLQQVRAEEYHASNRFYDRERILAYTRRELGLPLPETGPEPTIEMEVADAYSCKRQSYMFLCNRPKEWFLGLVDASRQLHQELDRQGRLGEVIKLARLEDLAEKDRPTADQWYEPELPAGPEDAYFFLDNDYSSPRFGARLFLWLVAAADPERFGYPRRFSKDLEFADLWVARSKSSDKKKQDEKETVEPSNEPLYALSKAIESIVRIKRYDQVYKQQVLKSDGPRDDGTFWYGNKSVRLTDGEAAVVRRVWEGGARKSVADYEFADIHERVQRHQSSASRKTQSVHQWLSYRSSQINRKLRSIGLRLSQGVKKDELTLVDLLGRPIGRTI</sequence>
<evidence type="ECO:0000313" key="1">
    <source>
        <dbReference type="EMBL" id="TWT99784.1"/>
    </source>
</evidence>
<name>A0A5C6AIF7_9BACT</name>
<dbReference type="EMBL" id="SJPR01000001">
    <property type="protein sequence ID" value="TWT99784.1"/>
    <property type="molecule type" value="Genomic_DNA"/>
</dbReference>
<dbReference type="AlphaFoldDB" id="A0A5C6AIF7"/>
<protein>
    <submittedName>
        <fullName evidence="1">Uncharacterized protein</fullName>
    </submittedName>
</protein>